<comment type="similarity">
    <text evidence="1 15 16">Belongs to the ATPase B chain family.</text>
</comment>
<evidence type="ECO:0000256" key="10">
    <source>
        <dbReference type="ARBA" id="ARBA00023310"/>
    </source>
</evidence>
<evidence type="ECO:0000256" key="4">
    <source>
        <dbReference type="ARBA" id="ARBA00022547"/>
    </source>
</evidence>
<dbReference type="InterPro" id="IPR028987">
    <property type="entry name" value="ATP_synth_B-like_membr_sf"/>
</dbReference>
<dbReference type="PANTHER" id="PTHR33445">
    <property type="entry name" value="ATP SYNTHASE SUBUNIT B', CHLOROPLASTIC"/>
    <property type="match status" value="1"/>
</dbReference>
<evidence type="ECO:0000256" key="12">
    <source>
        <dbReference type="ARBA" id="ARBA00025614"/>
    </source>
</evidence>
<comment type="subcellular location">
    <subcellularLocation>
        <location evidence="15">Cell membrane</location>
        <topology evidence="15">Single-pass membrane protein</topology>
    </subcellularLocation>
    <subcellularLocation>
        <location evidence="14">Endomembrane system</location>
        <topology evidence="14">Single-pass membrane protein</topology>
    </subcellularLocation>
</comment>
<evidence type="ECO:0000313" key="18">
    <source>
        <dbReference type="Proteomes" id="UP000661077"/>
    </source>
</evidence>
<comment type="subunit">
    <text evidence="15">F-type ATPases have 2 components, F(1) - the catalytic core - and F(0) - the membrane proton channel. F(1) has five subunits: alpha(3), beta(3), gamma(1), delta(1), epsilon(1). F(0) has three main subunits: a(1), b(2) and c(10-14). The alpha and beta chains form an alternating ring which encloses part of the gamma chain. F(1) is attached to F(0) by a central stalk formed by the gamma and epsilon chains, while a peripheral stalk is formed by the delta and b chains.</text>
</comment>
<protein>
    <recommendedName>
        <fullName evidence="15">ATP synthase subunit b</fullName>
    </recommendedName>
    <alternativeName>
        <fullName evidence="15">ATP synthase F(0) sector subunit b</fullName>
    </alternativeName>
    <alternativeName>
        <fullName evidence="15">ATPase subunit I</fullName>
    </alternativeName>
    <alternativeName>
        <fullName evidence="15">F-type ATPase subunit b</fullName>
        <shortName evidence="15">F-ATPase subunit b</shortName>
    </alternativeName>
</protein>
<keyword evidence="3 15" id="KW-1003">Cell membrane</keyword>
<keyword evidence="18" id="KW-1185">Reference proteome</keyword>
<evidence type="ECO:0000256" key="15">
    <source>
        <dbReference type="HAMAP-Rule" id="MF_01398"/>
    </source>
</evidence>
<evidence type="ECO:0000256" key="9">
    <source>
        <dbReference type="ARBA" id="ARBA00023136"/>
    </source>
</evidence>
<keyword evidence="4 15" id="KW-0138">CF(0)</keyword>
<dbReference type="SUPFAM" id="SSF81573">
    <property type="entry name" value="F1F0 ATP synthase subunit B, membrane domain"/>
    <property type="match status" value="1"/>
</dbReference>
<name>A0ABS1WT74_9GAMM</name>
<dbReference type="InterPro" id="IPR005864">
    <property type="entry name" value="ATP_synth_F0_bsu_bac"/>
</dbReference>
<keyword evidence="6 15" id="KW-0375">Hydrogen ion transport</keyword>
<keyword evidence="10 15" id="KW-0066">ATP synthesis</keyword>
<organism evidence="17 18">
    <name type="scientific">Steroidobacter gossypii</name>
    <dbReference type="NCBI Taxonomy" id="2805490"/>
    <lineage>
        <taxon>Bacteria</taxon>
        <taxon>Pseudomonadati</taxon>
        <taxon>Pseudomonadota</taxon>
        <taxon>Gammaproteobacteria</taxon>
        <taxon>Steroidobacterales</taxon>
        <taxon>Steroidobacteraceae</taxon>
        <taxon>Steroidobacter</taxon>
    </lineage>
</organism>
<accession>A0ABS1WT74</accession>
<evidence type="ECO:0000256" key="1">
    <source>
        <dbReference type="ARBA" id="ARBA00005513"/>
    </source>
</evidence>
<keyword evidence="7 15" id="KW-1133">Transmembrane helix</keyword>
<comment type="caution">
    <text evidence="17">The sequence shown here is derived from an EMBL/GenBank/DDBJ whole genome shotgun (WGS) entry which is preliminary data.</text>
</comment>
<dbReference type="InterPro" id="IPR002146">
    <property type="entry name" value="ATP_synth_b/b'su_bac/chlpt"/>
</dbReference>
<evidence type="ECO:0000256" key="8">
    <source>
        <dbReference type="ARBA" id="ARBA00023065"/>
    </source>
</evidence>
<dbReference type="HAMAP" id="MF_01398">
    <property type="entry name" value="ATP_synth_b_bprime"/>
    <property type="match status" value="1"/>
</dbReference>
<evidence type="ECO:0000256" key="14">
    <source>
        <dbReference type="ARBA" id="ARBA00037847"/>
    </source>
</evidence>
<dbReference type="Gene3D" id="6.10.250.1580">
    <property type="match status" value="1"/>
</dbReference>
<dbReference type="Proteomes" id="UP000661077">
    <property type="component" value="Unassembled WGS sequence"/>
</dbReference>
<evidence type="ECO:0000256" key="16">
    <source>
        <dbReference type="RuleBase" id="RU003848"/>
    </source>
</evidence>
<dbReference type="NCBIfam" id="NF004411">
    <property type="entry name" value="PRK05759.1-2"/>
    <property type="match status" value="1"/>
</dbReference>
<evidence type="ECO:0000256" key="5">
    <source>
        <dbReference type="ARBA" id="ARBA00022692"/>
    </source>
</evidence>
<comment type="function">
    <text evidence="12">Component of the F(0) channel, it forms part of the peripheral stalk, linking F(1) to F(0). The b'-subunit is a diverged and duplicated form of b found in plants and photosynthetic bacteria.</text>
</comment>
<proteinExistence type="inferred from homology"/>
<keyword evidence="5 15" id="KW-0812">Transmembrane</keyword>
<comment type="subunit">
    <text evidence="13">F-type ATPases have 2 components, F(1) - the catalytic core - and F(0) - the membrane proton channel. F(1) has five subunits: alpha(3), beta(3), gamma(1), delta(1), epsilon(1). F(0) has four main subunits: a(1), b(2) and c(10-14). The alpha and beta chains form an alternating ring which encloses part of the gamma chain. F(1) is attached to F(0) by a central stalk formed by the gamma and epsilon chains, while a peripheral stalk is formed by the delta and b chains.</text>
</comment>
<dbReference type="CDD" id="cd06503">
    <property type="entry name" value="ATP-synt_Fo_b"/>
    <property type="match status" value="1"/>
</dbReference>
<dbReference type="RefSeq" id="WP_203166118.1">
    <property type="nucleotide sequence ID" value="NZ_JAEVLS010000001.1"/>
</dbReference>
<evidence type="ECO:0000256" key="7">
    <source>
        <dbReference type="ARBA" id="ARBA00022989"/>
    </source>
</evidence>
<evidence type="ECO:0000256" key="13">
    <source>
        <dbReference type="ARBA" id="ARBA00026054"/>
    </source>
</evidence>
<dbReference type="Pfam" id="PF00430">
    <property type="entry name" value="ATP-synt_B"/>
    <property type="match status" value="1"/>
</dbReference>
<dbReference type="PANTHER" id="PTHR33445:SF1">
    <property type="entry name" value="ATP SYNTHASE SUBUNIT B"/>
    <property type="match status" value="1"/>
</dbReference>
<evidence type="ECO:0000256" key="11">
    <source>
        <dbReference type="ARBA" id="ARBA00025198"/>
    </source>
</evidence>
<keyword evidence="9 15" id="KW-0472">Membrane</keyword>
<gene>
    <name evidence="15" type="primary">atpF</name>
    <name evidence="17" type="ORF">JM946_05480</name>
</gene>
<keyword evidence="2 15" id="KW-0813">Transport</keyword>
<evidence type="ECO:0000256" key="2">
    <source>
        <dbReference type="ARBA" id="ARBA00022448"/>
    </source>
</evidence>
<evidence type="ECO:0000256" key="6">
    <source>
        <dbReference type="ARBA" id="ARBA00022781"/>
    </source>
</evidence>
<dbReference type="InterPro" id="IPR050059">
    <property type="entry name" value="ATP_synthase_B_chain"/>
</dbReference>
<evidence type="ECO:0000313" key="17">
    <source>
        <dbReference type="EMBL" id="MBM0104184.1"/>
    </source>
</evidence>
<keyword evidence="8 15" id="KW-0406">Ion transport</keyword>
<comment type="function">
    <text evidence="11 15">F(1)F(0) ATP synthase produces ATP from ADP in the presence of a proton or sodium gradient. F-type ATPases consist of two structural domains, F(1) containing the extramembraneous catalytic core and F(0) containing the membrane proton channel, linked together by a central stalk and a peripheral stalk. During catalysis, ATP synthesis in the catalytic domain of F(1) is coupled via a rotary mechanism of the central stalk subunits to proton translocation.</text>
</comment>
<feature type="transmembrane region" description="Helical" evidence="15">
    <location>
        <begin position="12"/>
        <end position="33"/>
    </location>
</feature>
<dbReference type="EMBL" id="JAEVLS010000001">
    <property type="protein sequence ID" value="MBM0104184.1"/>
    <property type="molecule type" value="Genomic_DNA"/>
</dbReference>
<sequence length="159" mass="17055">MDPTITIVVQGFAFFAVAWLVMKFGWPNIIAAIEDRQKKIAEGLAAAEKGEKSLAEAKNSAADIIKEAHARAAKIVEQANRRSAEMAEEARGVASAEAERLVATARQEAALESGRAREQLRKEAAGLAVLGASKLLGREIDPKAHADLLDKLALEIERG</sequence>
<reference evidence="17 18" key="1">
    <citation type="journal article" date="2021" name="Int. J. Syst. Evol. Microbiol.">
        <title>Steroidobacter gossypii sp. nov., isolated from soil of cotton cropping field.</title>
        <authorList>
            <person name="Huang R."/>
            <person name="Yang S."/>
            <person name="Zhen C."/>
            <person name="Liu W."/>
        </authorList>
    </citation>
    <scope>NUCLEOTIDE SEQUENCE [LARGE SCALE GENOMIC DNA]</scope>
    <source>
        <strain evidence="17 18">S1-65</strain>
    </source>
</reference>
<evidence type="ECO:0000256" key="3">
    <source>
        <dbReference type="ARBA" id="ARBA00022475"/>
    </source>
</evidence>
<dbReference type="NCBIfam" id="TIGR01144">
    <property type="entry name" value="ATP_synt_b"/>
    <property type="match status" value="1"/>
</dbReference>